<feature type="binding site" evidence="10">
    <location>
        <position position="301"/>
    </location>
    <ligand>
        <name>[4Fe-4S] cluster</name>
        <dbReference type="ChEBI" id="CHEBI:49883"/>
    </ligand>
</feature>
<dbReference type="Proteomes" id="UP000068243">
    <property type="component" value="Unassembled WGS sequence"/>
</dbReference>
<evidence type="ECO:0000256" key="11">
    <source>
        <dbReference type="SAM" id="MobiDB-lite"/>
    </source>
</evidence>
<feature type="domain" description="Fe-S cluster assembly protein Dre2 N-terminal" evidence="13">
    <location>
        <begin position="32"/>
        <end position="161"/>
    </location>
</feature>
<dbReference type="VEuPathDB" id="FungiDB:An02g11750"/>
<feature type="domain" description="Anamorsin C-terminal" evidence="12">
    <location>
        <begin position="221"/>
        <end position="317"/>
    </location>
</feature>
<feature type="short sequence motif" description="Cx2C motif 1" evidence="10">
    <location>
        <begin position="287"/>
        <end position="290"/>
    </location>
</feature>
<keyword evidence="7 10" id="KW-0408">Iron</keyword>
<dbReference type="PANTHER" id="PTHR13273:SF14">
    <property type="entry name" value="ANAMORSIN"/>
    <property type="match status" value="1"/>
</dbReference>
<dbReference type="OMA" id="DFVMPVT"/>
<dbReference type="GO" id="GO:0051539">
    <property type="term" value="F:4 iron, 4 sulfur cluster binding"/>
    <property type="evidence" value="ECO:0007669"/>
    <property type="project" value="UniProtKB-KW"/>
</dbReference>
<dbReference type="InterPro" id="IPR007785">
    <property type="entry name" value="Anamorsin"/>
</dbReference>
<evidence type="ECO:0000313" key="15">
    <source>
        <dbReference type="Proteomes" id="UP000068243"/>
    </source>
</evidence>
<dbReference type="Pfam" id="PF16803">
    <property type="entry name" value="DRE2_N"/>
    <property type="match status" value="1"/>
</dbReference>
<feature type="binding site" evidence="10">
    <location>
        <position position="287"/>
    </location>
    <ligand>
        <name>[4Fe-4S] cluster</name>
        <dbReference type="ChEBI" id="CHEBI:49883"/>
    </ligand>
</feature>
<comment type="domain">
    <text evidence="10">The twin Cx2C motifs are involved in the recognition by the mitochondrial MIA40-ERV1 disulfide relay system. The formation of 2 disulfide bonds in the Cx2C motifs through dithiol/disulfide exchange reactions effectively traps the protein in the mitochondrial intermembrane space.</text>
</comment>
<dbReference type="Pfam" id="PF05093">
    <property type="entry name" value="CIAPIN1"/>
    <property type="match status" value="1"/>
</dbReference>
<comment type="domain">
    <text evidence="10">The N-terminal domain has structural similarity with S-adenosyl-L-methionine-dependent methyltransferases, but does not bind S-adenosyl-L-methionine. It is required for correct assembly of the 2 Fe-S clusters.</text>
</comment>
<dbReference type="OrthoDB" id="311633at2759"/>
<dbReference type="GO" id="GO:0009055">
    <property type="term" value="F:electron transfer activity"/>
    <property type="evidence" value="ECO:0007669"/>
    <property type="project" value="UniProtKB-UniRule"/>
</dbReference>
<feature type="binding site" evidence="10">
    <location>
        <position position="237"/>
    </location>
    <ligand>
        <name>[2Fe-2S] cluster</name>
        <dbReference type="ChEBI" id="CHEBI:190135"/>
    </ligand>
</feature>
<evidence type="ECO:0000256" key="6">
    <source>
        <dbReference type="ARBA" id="ARBA00022723"/>
    </source>
</evidence>
<evidence type="ECO:0000256" key="8">
    <source>
        <dbReference type="ARBA" id="ARBA00023014"/>
    </source>
</evidence>
<comment type="cofactor">
    <cofactor evidence="10">
        <name>[2Fe-2S] cluster</name>
        <dbReference type="ChEBI" id="CHEBI:190135"/>
    </cofactor>
</comment>
<evidence type="ECO:0000256" key="5">
    <source>
        <dbReference type="ARBA" id="ARBA00022714"/>
    </source>
</evidence>
<evidence type="ECO:0000259" key="13">
    <source>
        <dbReference type="Pfam" id="PF16803"/>
    </source>
</evidence>
<dbReference type="PaxDb" id="5061-CADANGAP00002625"/>
<organism evidence="14 15">
    <name type="scientific">Aspergillus niger</name>
    <dbReference type="NCBI Taxonomy" id="5061"/>
    <lineage>
        <taxon>Eukaryota</taxon>
        <taxon>Fungi</taxon>
        <taxon>Dikarya</taxon>
        <taxon>Ascomycota</taxon>
        <taxon>Pezizomycotina</taxon>
        <taxon>Eurotiomycetes</taxon>
        <taxon>Eurotiomycetidae</taxon>
        <taxon>Eurotiales</taxon>
        <taxon>Aspergillaceae</taxon>
        <taxon>Aspergillus</taxon>
        <taxon>Aspergillus subgen. Circumdati</taxon>
    </lineage>
</organism>
<dbReference type="GO" id="GO:0046872">
    <property type="term" value="F:metal ion binding"/>
    <property type="evidence" value="ECO:0007669"/>
    <property type="project" value="UniProtKB-KW"/>
</dbReference>
<comment type="subcellular location">
    <subcellularLocation>
        <location evidence="10">Cytoplasm</location>
    </subcellularLocation>
    <subcellularLocation>
        <location evidence="10">Mitochondrion intermembrane space</location>
    </subcellularLocation>
</comment>
<dbReference type="GO" id="GO:0016226">
    <property type="term" value="P:iron-sulfur cluster assembly"/>
    <property type="evidence" value="ECO:0007669"/>
    <property type="project" value="UniProtKB-UniRule"/>
</dbReference>
<evidence type="ECO:0000256" key="3">
    <source>
        <dbReference type="ARBA" id="ARBA00022485"/>
    </source>
</evidence>
<comment type="caution">
    <text evidence="10">Lacks conserved residue(s) required for the propagation of feature annotation.</text>
</comment>
<sequence>MAPSFVTIDTTPDFDMAPAPSFQPMSTGSPSKRTLLLAPPSIATQEEKLRDLFTTFDRSTTDLQMLDRISAGFVSLPANTYDHIVVLTDTDGTRRSEALQLLTRDVYTALVPCMKAGAKLQTQDNFFGEAEEREAVLAGLIKTDAGFEKMDQPKSFAIPLRRNGKKKDAAKTETVAPTPAPAPPVQLVTVGMINNDDDYENDDDLIDEDTLLSDEDLKRPIQPPECQPKPGRRRRACKDCTCGLAARLEAEEQAEREKADKALNVMKLETEDLNELDFTVQGKTGSCGNCALGDAFRCAGCPFIGLPAFKPGQEVQILENVAQL</sequence>
<protein>
    <submittedName>
        <fullName evidence="14">Uncharacterized protein</fullName>
    </submittedName>
</protein>
<accession>A0A100IU98</accession>
<evidence type="ECO:0000259" key="12">
    <source>
        <dbReference type="Pfam" id="PF05093"/>
    </source>
</evidence>
<dbReference type="VEuPathDB" id="FungiDB:M747DRAFT_275564"/>
<feature type="binding site" evidence="10">
    <location>
        <position position="226"/>
    </location>
    <ligand>
        <name>[2Fe-2S] cluster</name>
        <dbReference type="ChEBI" id="CHEBI:190135"/>
    </ligand>
</feature>
<feature type="binding site" evidence="10">
    <location>
        <position position="240"/>
    </location>
    <ligand>
        <name>[2Fe-2S] cluster</name>
        <dbReference type="ChEBI" id="CHEBI:190135"/>
    </ligand>
</feature>
<evidence type="ECO:0000256" key="9">
    <source>
        <dbReference type="ARBA" id="ARBA00023128"/>
    </source>
</evidence>
<dbReference type="PANTHER" id="PTHR13273">
    <property type="entry name" value="ANAMORSIN"/>
    <property type="match status" value="1"/>
</dbReference>
<dbReference type="VEuPathDB" id="FungiDB:ASPNIDRAFT2_1165425"/>
<feature type="binding site" evidence="10">
    <location>
        <position position="242"/>
    </location>
    <ligand>
        <name>[2Fe-2S] cluster</name>
        <dbReference type="ChEBI" id="CHEBI:190135"/>
    </ligand>
</feature>
<keyword evidence="4 10" id="KW-0963">Cytoplasm</keyword>
<name>A0A100IU98_ASPNG</name>
<evidence type="ECO:0000256" key="4">
    <source>
        <dbReference type="ARBA" id="ARBA00022490"/>
    </source>
</evidence>
<feature type="binding site" evidence="10">
    <location>
        <position position="298"/>
    </location>
    <ligand>
        <name>[4Fe-4S] cluster</name>
        <dbReference type="ChEBI" id="CHEBI:49883"/>
    </ligand>
</feature>
<dbReference type="Gene3D" id="3.40.50.11000">
    <property type="entry name" value="Fe-S cluster assembly protein Dre2, N-terminal domain"/>
    <property type="match status" value="1"/>
</dbReference>
<evidence type="ECO:0000256" key="2">
    <source>
        <dbReference type="ARBA" id="ARBA00008169"/>
    </source>
</evidence>
<reference evidence="15" key="1">
    <citation type="journal article" date="2016" name="Genome Announc.">
        <title>Draft genome sequence of Aspergillus niger strain An76.</title>
        <authorList>
            <person name="Gong W."/>
            <person name="Cheng Z."/>
            <person name="Zhang H."/>
            <person name="Liu L."/>
            <person name="Gao P."/>
            <person name="Wang L."/>
        </authorList>
    </citation>
    <scope>NUCLEOTIDE SEQUENCE [LARGE SCALE GENOMIC DNA]</scope>
    <source>
        <strain evidence="15">An76</strain>
    </source>
</reference>
<evidence type="ECO:0000256" key="1">
    <source>
        <dbReference type="ARBA" id="ARBA00001966"/>
    </source>
</evidence>
<comment type="domain">
    <text evidence="10">The C-terminal domain binds 2 Fe-S clusters but is otherwise mostly in an intrinsically disordered conformation.</text>
</comment>
<dbReference type="InterPro" id="IPR031838">
    <property type="entry name" value="Dre2_N"/>
</dbReference>
<dbReference type="HAMAP" id="MF_03115">
    <property type="entry name" value="Anamorsin"/>
    <property type="match status" value="1"/>
</dbReference>
<dbReference type="VEuPathDB" id="FungiDB:ATCC64974_53340"/>
<feature type="binding site" evidence="10">
    <location>
        <position position="290"/>
    </location>
    <ligand>
        <name>[4Fe-4S] cluster</name>
        <dbReference type="ChEBI" id="CHEBI:49883"/>
    </ligand>
</feature>
<dbReference type="EMBL" id="BCMY01000030">
    <property type="protein sequence ID" value="GAQ47469.1"/>
    <property type="molecule type" value="Genomic_DNA"/>
</dbReference>
<dbReference type="GO" id="GO:0051537">
    <property type="term" value="F:2 iron, 2 sulfur cluster binding"/>
    <property type="evidence" value="ECO:0007669"/>
    <property type="project" value="UniProtKB-UniRule"/>
</dbReference>
<feature type="region of interest" description="Fe-S binding site B" evidence="10">
    <location>
        <begin position="287"/>
        <end position="301"/>
    </location>
</feature>
<comment type="caution">
    <text evidence="14">The sequence shown here is derived from an EMBL/GenBank/DDBJ whole genome shotgun (WGS) entry which is preliminary data.</text>
</comment>
<evidence type="ECO:0000313" key="14">
    <source>
        <dbReference type="EMBL" id="GAQ47469.1"/>
    </source>
</evidence>
<dbReference type="InterPro" id="IPR046408">
    <property type="entry name" value="CIAPIN1"/>
</dbReference>
<evidence type="ECO:0000256" key="10">
    <source>
        <dbReference type="HAMAP-Rule" id="MF_03115"/>
    </source>
</evidence>
<comment type="similarity">
    <text evidence="2 10">Belongs to the anamorsin family.</text>
</comment>
<keyword evidence="9 10" id="KW-0496">Mitochondrion</keyword>
<gene>
    <name evidence="14" type="ORF">ABL_10130</name>
</gene>
<comment type="cofactor">
    <cofactor evidence="1 10">
        <name>[4Fe-4S] cluster</name>
        <dbReference type="ChEBI" id="CHEBI:49883"/>
    </cofactor>
</comment>
<keyword evidence="8 10" id="KW-0411">Iron-sulfur</keyword>
<keyword evidence="3 10" id="KW-0004">4Fe-4S</keyword>
<dbReference type="GO" id="GO:0005758">
    <property type="term" value="C:mitochondrial intermembrane space"/>
    <property type="evidence" value="ECO:0007669"/>
    <property type="project" value="UniProtKB-SubCell"/>
</dbReference>
<feature type="region of interest" description="Disordered" evidence="11">
    <location>
        <begin position="163"/>
        <end position="185"/>
    </location>
</feature>
<keyword evidence="5 10" id="KW-0001">2Fe-2S</keyword>
<evidence type="ECO:0000256" key="7">
    <source>
        <dbReference type="ARBA" id="ARBA00023004"/>
    </source>
</evidence>
<keyword evidence="6 10" id="KW-0479">Metal-binding</keyword>
<feature type="short sequence motif" description="Cx2C motif 2" evidence="10">
    <location>
        <begin position="298"/>
        <end position="301"/>
    </location>
</feature>
<dbReference type="AlphaFoldDB" id="A0A100IU98"/>
<proteinExistence type="inferred from homology"/>
<feature type="region of interest" description="Fe-S binding site A" evidence="10">
    <location>
        <begin position="226"/>
        <end position="242"/>
    </location>
</feature>